<comment type="caution">
    <text evidence="1">The sequence shown here is derived from an EMBL/GenBank/DDBJ whole genome shotgun (WGS) entry which is preliminary data.</text>
</comment>
<keyword evidence="2" id="KW-1185">Reference proteome</keyword>
<dbReference type="Proteomes" id="UP000559256">
    <property type="component" value="Unassembled WGS sequence"/>
</dbReference>
<dbReference type="EMBL" id="JAACJM010000062">
    <property type="protein sequence ID" value="KAF5353695.1"/>
    <property type="molecule type" value="Genomic_DNA"/>
</dbReference>
<dbReference type="OrthoDB" id="3256662at2759"/>
<dbReference type="SUPFAM" id="SSF52047">
    <property type="entry name" value="RNI-like"/>
    <property type="match status" value="1"/>
</dbReference>
<reference evidence="1 2" key="1">
    <citation type="journal article" date="2020" name="ISME J.">
        <title>Uncovering the hidden diversity of litter-decomposition mechanisms in mushroom-forming fungi.</title>
        <authorList>
            <person name="Floudas D."/>
            <person name="Bentzer J."/>
            <person name="Ahren D."/>
            <person name="Johansson T."/>
            <person name="Persson P."/>
            <person name="Tunlid A."/>
        </authorList>
    </citation>
    <scope>NUCLEOTIDE SEQUENCE [LARGE SCALE GENOMIC DNA]</scope>
    <source>
        <strain evidence="1 2">CBS 291.85</strain>
    </source>
</reference>
<gene>
    <name evidence="1" type="ORF">D9758_008685</name>
</gene>
<dbReference type="AlphaFoldDB" id="A0A8H5FXT1"/>
<evidence type="ECO:0000313" key="1">
    <source>
        <dbReference type="EMBL" id="KAF5353695.1"/>
    </source>
</evidence>
<evidence type="ECO:0000313" key="2">
    <source>
        <dbReference type="Proteomes" id="UP000559256"/>
    </source>
</evidence>
<organism evidence="1 2">
    <name type="scientific">Tetrapyrgos nigripes</name>
    <dbReference type="NCBI Taxonomy" id="182062"/>
    <lineage>
        <taxon>Eukaryota</taxon>
        <taxon>Fungi</taxon>
        <taxon>Dikarya</taxon>
        <taxon>Basidiomycota</taxon>
        <taxon>Agaricomycotina</taxon>
        <taxon>Agaricomycetes</taxon>
        <taxon>Agaricomycetidae</taxon>
        <taxon>Agaricales</taxon>
        <taxon>Marasmiineae</taxon>
        <taxon>Marasmiaceae</taxon>
        <taxon>Tetrapyrgos</taxon>
    </lineage>
</organism>
<dbReference type="Gene3D" id="3.80.10.10">
    <property type="entry name" value="Ribonuclease Inhibitor"/>
    <property type="match status" value="1"/>
</dbReference>
<proteinExistence type="predicted"/>
<name>A0A8H5FXT1_9AGAR</name>
<accession>A0A8H5FXT1</accession>
<evidence type="ECO:0008006" key="3">
    <source>
        <dbReference type="Google" id="ProtNLM"/>
    </source>
</evidence>
<dbReference type="InterPro" id="IPR032675">
    <property type="entry name" value="LRR_dom_sf"/>
</dbReference>
<sequence length="542" mass="61974">MARGRWATLEWKDPQRLSDDVDGHELIPIPIDIYQAIFSYFQPCDDLTASECKKILSNISLSCRLLRGITIPLLFQYLNISGIGHNAFPRAGYVDFCSKVNADKPSAISLARFIRECTFRDWPSPNSGPESIRLKLYRECLNIYLPAFSRFENLQSLVFHSVMILPRILASLTKLKRLRRLSFLECHFDEVTVENIENLQIIPLTSFTLRSCSGSLTSKIHLGITTARLEEIRTDKWGVFECLIDANGELPSLKVLELDLLLDSDRSLRDVTESSFSIPALRKSLERLPALQELYLDNLKTFVMPRNVNPKPIQLPALRIVRCPFQVLALLVSEELREVTTYQAISRFPSPTNPSTRSGVQLKSITFSEVVASQLTLLEVPMPWIVGLSLEELFPTLETLALNHSGPYTVHVPPNSAITREEVLDKDIISASEAWCHLKSLHELRLRVNHAFKDEIPWHLDVQHRLITQNLITATPTLDRVSFTLHVLWRRIPYGRADEWKPIVPVCKREDVQDMLRILMERLEEYPDVFVDYDGCFASLLS</sequence>
<protein>
    <recommendedName>
        <fullName evidence="3">F-box domain-containing protein</fullName>
    </recommendedName>
</protein>